<evidence type="ECO:0000256" key="5">
    <source>
        <dbReference type="ARBA" id="ARBA00022723"/>
    </source>
</evidence>
<dbReference type="PANTHER" id="PTHR11359:SF0">
    <property type="entry name" value="AMP DEAMINASE"/>
    <property type="match status" value="1"/>
</dbReference>
<keyword evidence="7" id="KW-0862">Zinc</keyword>
<dbReference type="AlphaFoldDB" id="A0A5K1U6G3"/>
<dbReference type="GO" id="GO:0046033">
    <property type="term" value="P:AMP metabolic process"/>
    <property type="evidence" value="ECO:0007669"/>
    <property type="project" value="TreeGrafter"/>
</dbReference>
<dbReference type="GO" id="GO:0005829">
    <property type="term" value="C:cytosol"/>
    <property type="evidence" value="ECO:0007669"/>
    <property type="project" value="TreeGrafter"/>
</dbReference>
<dbReference type="Pfam" id="PF19326">
    <property type="entry name" value="AMP_deaminase"/>
    <property type="match status" value="2"/>
</dbReference>
<gene>
    <name evidence="10" type="ORF">CL6EHI_029100</name>
</gene>
<dbReference type="GO" id="GO:0032264">
    <property type="term" value="P:IMP salvage"/>
    <property type="evidence" value="ECO:0007669"/>
    <property type="project" value="UniProtKB-UniPathway"/>
</dbReference>
<evidence type="ECO:0000256" key="7">
    <source>
        <dbReference type="ARBA" id="ARBA00022833"/>
    </source>
</evidence>
<dbReference type="Gene3D" id="3.20.20.140">
    <property type="entry name" value="Metal-dependent hydrolases"/>
    <property type="match status" value="2"/>
</dbReference>
<dbReference type="EMBL" id="BDEQ01000001">
    <property type="protein sequence ID" value="GAT96437.1"/>
    <property type="molecule type" value="Genomic_DNA"/>
</dbReference>
<dbReference type="Gene3D" id="4.10.800.20">
    <property type="match status" value="2"/>
</dbReference>
<dbReference type="InterPro" id="IPR013087">
    <property type="entry name" value="Znf_C2H2_type"/>
</dbReference>
<name>A0A5K1U6G3_ENTHI</name>
<keyword evidence="8" id="KW-0863">Zinc-finger</keyword>
<dbReference type="PROSITE" id="PS50119">
    <property type="entry name" value="ZF_BBOX"/>
    <property type="match status" value="1"/>
</dbReference>
<evidence type="ECO:0000259" key="9">
    <source>
        <dbReference type="PROSITE" id="PS50119"/>
    </source>
</evidence>
<comment type="cofactor">
    <cofactor evidence="1">
        <name>Zn(2+)</name>
        <dbReference type="ChEBI" id="CHEBI:29105"/>
    </cofactor>
</comment>
<dbReference type="FunFam" id="3.20.20.140:FF:000035">
    <property type="entry name" value="Probable amp deaminase"/>
    <property type="match status" value="2"/>
</dbReference>
<dbReference type="OMA" id="YPRIDIY"/>
<dbReference type="InterPro" id="IPR006650">
    <property type="entry name" value="A/AMP_deam_AS"/>
</dbReference>
<dbReference type="Proteomes" id="UP000078387">
    <property type="component" value="Unassembled WGS sequence"/>
</dbReference>
<dbReference type="UniPathway" id="UPA00591">
    <property type="reaction ID" value="UER00663"/>
</dbReference>
<evidence type="ECO:0000256" key="8">
    <source>
        <dbReference type="PROSITE-ProRule" id="PRU00024"/>
    </source>
</evidence>
<proteinExistence type="inferred from homology"/>
<keyword evidence="5" id="KW-0479">Metal-binding</keyword>
<evidence type="ECO:0000256" key="3">
    <source>
        <dbReference type="ARBA" id="ARBA00006676"/>
    </source>
</evidence>
<dbReference type="PROSITE" id="PS00028">
    <property type="entry name" value="ZINC_FINGER_C2H2_1"/>
    <property type="match status" value="1"/>
</dbReference>
<dbReference type="VEuPathDB" id="AmoebaDB:EHI8A_037400"/>
<evidence type="ECO:0000256" key="2">
    <source>
        <dbReference type="ARBA" id="ARBA00004955"/>
    </source>
</evidence>
<dbReference type="PANTHER" id="PTHR11359">
    <property type="entry name" value="AMP DEAMINASE"/>
    <property type="match status" value="1"/>
</dbReference>
<keyword evidence="6" id="KW-0378">Hydrolase</keyword>
<dbReference type="VEuPathDB" id="AmoebaDB:EHI_029100"/>
<feature type="domain" description="B box-type" evidence="9">
    <location>
        <begin position="683"/>
        <end position="726"/>
    </location>
</feature>
<comment type="pathway">
    <text evidence="2">Purine metabolism; IMP biosynthesis via salvage pathway; IMP from AMP: step 1/1.</text>
</comment>
<dbReference type="SUPFAM" id="SSF51556">
    <property type="entry name" value="Metallo-dependent hydrolases"/>
    <property type="match status" value="2"/>
</dbReference>
<dbReference type="InterPro" id="IPR032466">
    <property type="entry name" value="Metal_Hydrolase"/>
</dbReference>
<dbReference type="EC" id="3.5.4.6" evidence="4"/>
<evidence type="ECO:0000313" key="10">
    <source>
        <dbReference type="EMBL" id="GAT96437.1"/>
    </source>
</evidence>
<dbReference type="VEuPathDB" id="AmoebaDB:EHI5A_063830"/>
<reference evidence="10 11" key="1">
    <citation type="submission" date="2016-05" db="EMBL/GenBank/DDBJ databases">
        <title>First whole genome sequencing of Entamoeba histolytica HM1:IMSS-clone-6.</title>
        <authorList>
            <person name="Mukherjee Avik.K."/>
            <person name="Izumyama S."/>
            <person name="Nakada-Tsukui K."/>
            <person name="Nozaki T."/>
        </authorList>
    </citation>
    <scope>NUCLEOTIDE SEQUENCE [LARGE SCALE GENOMIC DNA]</scope>
    <source>
        <strain evidence="10 11">HM1:IMSS clone 6</strain>
    </source>
</reference>
<evidence type="ECO:0000256" key="6">
    <source>
        <dbReference type="ARBA" id="ARBA00022801"/>
    </source>
</evidence>
<sequence>MNSSIDSTFFNDYVYFTITRAYSSISKEDRIAAKNIQQAILLRKKYLKFSDGSEVYPPHHHLSNQVNNDNHSLLKMNDGVFQIIQNNEAIMSIVEYKQYLLDYKTLLNLCESNSVKNFAEQRLNELSRKFRLHCLLNSQKSKSQTSVEDIHTISKIDTHIHAAACMTESQLLKFLKEKNKSSKSEFVGYYTTDSGEKELETLEHMCKRLGVNLEEFTLNQLGVRAGIEFFNRFDVFNASYKIAGEDLLRTVFLKSENYMHGKYFAELIHNVFDILNGTPTHLELRLSIYGRSLDEWEKLAEWIDRWDLRHPQNKWMIQFPRIFHVCKGNKEEYTFETYMNNLFKPLFDASLYPEKYPQLAEFLSTVSGFDSVDDESALEQTVGNLPSANEWKSKENPPYFYYMYYTYANIASLNYYRKQRGMNTFDFRPHCGESGHIHHLAAAYLTAKGINHGIRLEASPALQYLYYLSQIGLAVSPLSNHNLFLEYGKSPFNDFFMRGLNVSLSSDDPLQFHRTQTPLMEEYAIAQQTWNYITGDMAEIAYNSVLQSGFTEEEKESMLGENYHNFSEKNSNKTRLTLIRKNYRDTSLKLERDYIEILSDEKKMKESHIFSDIPYSIIDVVYPENGMEEEIDVIRKLEFWLDVREKYLTYCAKLRTTRNSFFHPNAQTTEVIALNQGIFNVYNEEAICENDHYHLAEIYCQECGKRFCIKCYKKTHKGIYHSLLQLNCKPTFDIIDDEQFFWDYKALKKFCQSGPARTFCFRQMHVRSELFQLYHLLNEKSEDIEQTALKTDFEQITKVDTHVHANRSFHPTDLLEIIQRKLEKEPTRIVRKELELNGKIYYDVTLQQLFDLLEIKQFNIHSLNVQADPSLISRFDLWLNKYYPFGQLKLKELFLTINNDIHGEYLCELLKSTVFERLKVLETIKTEYRFNCSGMELNEMEDWANQIVEYGLIEPDNNSYVICIPRIYSRWKEEGYINNFSEFLRNIFKPCFEATLHPEQHPNLAKFLSNCGAFDCASEELLHEEEIDPRNIITPDEWNIDENPPYEYYLYYLYANITVLNGFRKEKKLNTFDFRPHCGQAGDRMHGAAAFLTANSITHGVMIDGQNTLQYLYILAQIGISSSPIQQAALYGGVVDPFRKMFERGMRICLSTDTPLHTHITKEPLTEEYSSAMKNFQLTQTDLAEIARNSVIISSFPQEYKEKWIGKDYKLPGIAGNDSSKTSIPDMRLEFRQRIIDNEIRTFEKWLKNSNNVIREKADFN</sequence>
<evidence type="ECO:0000313" key="11">
    <source>
        <dbReference type="Proteomes" id="UP000078387"/>
    </source>
</evidence>
<dbReference type="InterPro" id="IPR006329">
    <property type="entry name" value="AMPD"/>
</dbReference>
<dbReference type="GO" id="GO:0003876">
    <property type="term" value="F:AMP deaminase activity"/>
    <property type="evidence" value="ECO:0007669"/>
    <property type="project" value="UniProtKB-EC"/>
</dbReference>
<dbReference type="GO" id="GO:0008270">
    <property type="term" value="F:zinc ion binding"/>
    <property type="evidence" value="ECO:0007669"/>
    <property type="project" value="UniProtKB-KW"/>
</dbReference>
<comment type="caution">
    <text evidence="10">The sequence shown here is derived from an EMBL/GenBank/DDBJ whole genome shotgun (WGS) entry which is preliminary data.</text>
</comment>
<dbReference type="VEuPathDB" id="AmoebaDB:KM1_076410"/>
<protein>
    <recommendedName>
        <fullName evidence="4">AMP deaminase</fullName>
        <ecNumber evidence="4">3.5.4.6</ecNumber>
    </recommendedName>
</protein>
<evidence type="ECO:0000256" key="4">
    <source>
        <dbReference type="ARBA" id="ARBA00012775"/>
    </source>
</evidence>
<accession>A0A5K1U6G3</accession>
<organism evidence="10 11">
    <name type="scientific">Entamoeba histolytica</name>
    <dbReference type="NCBI Taxonomy" id="5759"/>
    <lineage>
        <taxon>Eukaryota</taxon>
        <taxon>Amoebozoa</taxon>
        <taxon>Evosea</taxon>
        <taxon>Archamoebae</taxon>
        <taxon>Mastigamoebida</taxon>
        <taxon>Entamoebidae</taxon>
        <taxon>Entamoeba</taxon>
    </lineage>
</organism>
<dbReference type="InterPro" id="IPR000315">
    <property type="entry name" value="Znf_B-box"/>
</dbReference>
<comment type="similarity">
    <text evidence="3">Belongs to the metallo-dependent hydrolases superfamily. Adenosine and AMP deaminases family.</text>
</comment>
<dbReference type="PROSITE" id="PS00485">
    <property type="entry name" value="A_DEAMINASE"/>
    <property type="match status" value="1"/>
</dbReference>
<dbReference type="VEuPathDB" id="AmoebaDB:EHI7A_040890"/>
<evidence type="ECO:0000256" key="1">
    <source>
        <dbReference type="ARBA" id="ARBA00001947"/>
    </source>
</evidence>